<proteinExistence type="predicted"/>
<dbReference type="Proteomes" id="UP000265520">
    <property type="component" value="Unassembled WGS sequence"/>
</dbReference>
<evidence type="ECO:0000256" key="1">
    <source>
        <dbReference type="SAM" id="MobiDB-lite"/>
    </source>
</evidence>
<name>A0A392TEA9_9FABA</name>
<comment type="caution">
    <text evidence="2">The sequence shown here is derived from an EMBL/GenBank/DDBJ whole genome shotgun (WGS) entry which is preliminary data.</text>
</comment>
<dbReference type="AlphaFoldDB" id="A0A392TEA9"/>
<protein>
    <submittedName>
        <fullName evidence="2">Uncharacterized protein</fullName>
    </submittedName>
</protein>
<feature type="non-terminal residue" evidence="2">
    <location>
        <position position="1"/>
    </location>
</feature>
<accession>A0A392TEA9</accession>
<sequence length="90" mass="9554">KFLEDAAKGKVALPKQVPYQVKNGGEGGSKGEKNRMAVNTIAGGFAGGGESHLARKRYVRRSKFEVNSIGSTSLPSSPEISFNTNDGRDV</sequence>
<feature type="compositionally biased region" description="Polar residues" evidence="1">
    <location>
        <begin position="68"/>
        <end position="90"/>
    </location>
</feature>
<feature type="non-terminal residue" evidence="2">
    <location>
        <position position="90"/>
    </location>
</feature>
<feature type="region of interest" description="Disordered" evidence="1">
    <location>
        <begin position="67"/>
        <end position="90"/>
    </location>
</feature>
<keyword evidence="3" id="KW-1185">Reference proteome</keyword>
<reference evidence="2 3" key="1">
    <citation type="journal article" date="2018" name="Front. Plant Sci.">
        <title>Red Clover (Trifolium pratense) and Zigzag Clover (T. medium) - A Picture of Genomic Similarities and Differences.</title>
        <authorList>
            <person name="Dluhosova J."/>
            <person name="Istvanek J."/>
            <person name="Nedelnik J."/>
            <person name="Repkova J."/>
        </authorList>
    </citation>
    <scope>NUCLEOTIDE SEQUENCE [LARGE SCALE GENOMIC DNA]</scope>
    <source>
        <strain evidence="3">cv. 10/8</strain>
        <tissue evidence="2">Leaf</tissue>
    </source>
</reference>
<dbReference type="EMBL" id="LXQA010550892">
    <property type="protein sequence ID" value="MCI58737.1"/>
    <property type="molecule type" value="Genomic_DNA"/>
</dbReference>
<evidence type="ECO:0000313" key="2">
    <source>
        <dbReference type="EMBL" id="MCI58737.1"/>
    </source>
</evidence>
<evidence type="ECO:0000313" key="3">
    <source>
        <dbReference type="Proteomes" id="UP000265520"/>
    </source>
</evidence>
<organism evidence="2 3">
    <name type="scientific">Trifolium medium</name>
    <dbReference type="NCBI Taxonomy" id="97028"/>
    <lineage>
        <taxon>Eukaryota</taxon>
        <taxon>Viridiplantae</taxon>
        <taxon>Streptophyta</taxon>
        <taxon>Embryophyta</taxon>
        <taxon>Tracheophyta</taxon>
        <taxon>Spermatophyta</taxon>
        <taxon>Magnoliopsida</taxon>
        <taxon>eudicotyledons</taxon>
        <taxon>Gunneridae</taxon>
        <taxon>Pentapetalae</taxon>
        <taxon>rosids</taxon>
        <taxon>fabids</taxon>
        <taxon>Fabales</taxon>
        <taxon>Fabaceae</taxon>
        <taxon>Papilionoideae</taxon>
        <taxon>50 kb inversion clade</taxon>
        <taxon>NPAAA clade</taxon>
        <taxon>Hologalegina</taxon>
        <taxon>IRL clade</taxon>
        <taxon>Trifolieae</taxon>
        <taxon>Trifolium</taxon>
    </lineage>
</organism>